<name>A0A4V7I800_BIBTR</name>
<dbReference type="InterPro" id="IPR029043">
    <property type="entry name" value="GcvT/YgfZ_C"/>
</dbReference>
<evidence type="ECO:0000259" key="1">
    <source>
        <dbReference type="Pfam" id="PF21130"/>
    </source>
</evidence>
<dbReference type="InterPro" id="IPR048451">
    <property type="entry name" value="YgfZ_barrel"/>
</dbReference>
<dbReference type="Gene3D" id="3.30.70.1400">
    <property type="entry name" value="Aminomethyltransferase beta-barrel domains"/>
    <property type="match status" value="1"/>
</dbReference>
<sequence length="302" mass="34051">MQKNDFSGMMSNIFYHREKQMQLTIQLSQYRLIEINGVDAQKYLQGQLTCDVAKLADGSQTLAAHCDPKGKMSALFRLYKASSEHFFAIIAKDLLPEALDQLKKYAVFSKVSFSELDTPIYGTTSGEIFAKFCQETTACTLETEPKRYLIWGEDLTIDTNAEPSVWDLLDIQQGIPLLYKANQFELIPQATNLQMLDQAISFTKGCYIGQETVARAKYRGANKRAMFTLVGENPSILPEIGGAIEMQLGENWRATGTILSFVVAENKLWVQVVLNRELEADSQFRLGETHLCIYPLPYEVEA</sequence>
<evidence type="ECO:0000313" key="3">
    <source>
        <dbReference type="Proteomes" id="UP000019091"/>
    </source>
</evidence>
<evidence type="ECO:0000313" key="2">
    <source>
        <dbReference type="EMBL" id="AHG81112.1"/>
    </source>
</evidence>
<dbReference type="AlphaFoldDB" id="A0A4V7I800"/>
<dbReference type="NCBIfam" id="TIGR03317">
    <property type="entry name" value="ygfZ_signature"/>
    <property type="match status" value="1"/>
</dbReference>
<gene>
    <name evidence="2" type="ORF">F542_3940</name>
</gene>
<dbReference type="Pfam" id="PF21130">
    <property type="entry name" value="YgfZ_barrel"/>
    <property type="match status" value="1"/>
</dbReference>
<dbReference type="EMBL" id="CP006954">
    <property type="protein sequence ID" value="AHG81112.1"/>
    <property type="molecule type" value="Genomic_DNA"/>
</dbReference>
<dbReference type="PANTHER" id="PTHR22602:SF0">
    <property type="entry name" value="TRANSFERASE CAF17, MITOCHONDRIAL-RELATED"/>
    <property type="match status" value="1"/>
</dbReference>
<dbReference type="Gene3D" id="2.40.30.160">
    <property type="match status" value="1"/>
</dbReference>
<dbReference type="Proteomes" id="UP000019091">
    <property type="component" value="Chromosome"/>
</dbReference>
<dbReference type="GO" id="GO:0008168">
    <property type="term" value="F:methyltransferase activity"/>
    <property type="evidence" value="ECO:0007669"/>
    <property type="project" value="UniProtKB-KW"/>
</dbReference>
<dbReference type="GO" id="GO:0032259">
    <property type="term" value="P:methylation"/>
    <property type="evidence" value="ECO:0007669"/>
    <property type="project" value="UniProtKB-KW"/>
</dbReference>
<proteinExistence type="predicted"/>
<reference evidence="2 3" key="1">
    <citation type="journal article" date="2014" name="Genome Announc.">
        <title>Complete Closed Genome Sequences of Three Bibersteinia trehalosi Nasopharyngeal Isolates from Cattle with Shipping Fever.</title>
        <authorList>
            <person name="Harhay G.P."/>
            <person name="McVey D.S."/>
            <person name="Koren S."/>
            <person name="Phillippy A.M."/>
            <person name="Bono J."/>
            <person name="Harhay D.M."/>
            <person name="Clawson M.L."/>
            <person name="Heaton M.P."/>
            <person name="Chitko-McKown C.G."/>
            <person name="Korlach J."/>
            <person name="Smith T.P."/>
        </authorList>
    </citation>
    <scope>NUCLEOTIDE SEQUENCE [LARGE SCALE GENOMIC DNA]</scope>
    <source>
        <strain evidence="2 3">USDA-ARS-USMARC-188</strain>
    </source>
</reference>
<keyword evidence="2" id="KW-0489">Methyltransferase</keyword>
<protein>
    <submittedName>
        <fullName evidence="2">GCV family glycine cleavage complex aminomethyltransferase</fullName>
    </submittedName>
</protein>
<keyword evidence="2" id="KW-0808">Transferase</keyword>
<dbReference type="InterPro" id="IPR017703">
    <property type="entry name" value="YgfZ/GCV_T_CS"/>
</dbReference>
<dbReference type="InterPro" id="IPR045179">
    <property type="entry name" value="YgfZ/GcvT"/>
</dbReference>
<dbReference type="PANTHER" id="PTHR22602">
    <property type="entry name" value="TRANSFERASE CAF17, MITOCHONDRIAL-RELATED"/>
    <property type="match status" value="1"/>
</dbReference>
<dbReference type="KEGG" id="btre:F542_3940"/>
<dbReference type="SUPFAM" id="SSF103025">
    <property type="entry name" value="Folate-binding domain"/>
    <property type="match status" value="1"/>
</dbReference>
<dbReference type="GO" id="GO:0016226">
    <property type="term" value="P:iron-sulfur cluster assembly"/>
    <property type="evidence" value="ECO:0007669"/>
    <property type="project" value="TreeGrafter"/>
</dbReference>
<accession>A0A4V7I800</accession>
<dbReference type="SUPFAM" id="SSF101790">
    <property type="entry name" value="Aminomethyltransferase beta-barrel domain"/>
    <property type="match status" value="1"/>
</dbReference>
<feature type="domain" description="tRNA-modifying protein YgfZ-like beta-barrel" evidence="1">
    <location>
        <begin position="222"/>
        <end position="287"/>
    </location>
</feature>
<organism evidence="2 3">
    <name type="scientific">Bibersteinia trehalosi USDA-ARS-USMARC-188</name>
    <dbReference type="NCBI Taxonomy" id="1263829"/>
    <lineage>
        <taxon>Bacteria</taxon>
        <taxon>Pseudomonadati</taxon>
        <taxon>Pseudomonadota</taxon>
        <taxon>Gammaproteobacteria</taxon>
        <taxon>Pasteurellales</taxon>
        <taxon>Pasteurellaceae</taxon>
        <taxon>Bibersteinia</taxon>
    </lineage>
</organism>